<gene>
    <name evidence="2" type="ORF">VST7929_02647</name>
</gene>
<dbReference type="Pfam" id="PF13698">
    <property type="entry name" value="DUF4156"/>
    <property type="match status" value="1"/>
</dbReference>
<dbReference type="PROSITE" id="PS51257">
    <property type="entry name" value="PROKAR_LIPOPROTEIN"/>
    <property type="match status" value="1"/>
</dbReference>
<dbReference type="InterPro" id="IPR025294">
    <property type="entry name" value="DUF4156"/>
</dbReference>
<evidence type="ECO:0000313" key="2">
    <source>
        <dbReference type="EMBL" id="CAH0534697.1"/>
    </source>
</evidence>
<sequence>MKSVLRFFSAIFATLSLAGCVTFPTPESEKVKVYWDHSQAIAGCENLGMVIGSEGHFYDYWLHADRDMVWGAVNEMRIKVAEKGGDTLYLYQPFGFLSSVTLMGGAYRCHSSAEVAVL</sequence>
<dbReference type="EMBL" id="CAKLDI010000001">
    <property type="protein sequence ID" value="CAH0534697.1"/>
    <property type="molecule type" value="Genomic_DNA"/>
</dbReference>
<proteinExistence type="predicted"/>
<dbReference type="Proteomes" id="UP000838672">
    <property type="component" value="Unassembled WGS sequence"/>
</dbReference>
<name>A0ABN8DXA7_9VIBR</name>
<protein>
    <recommendedName>
        <fullName evidence="4">DUF4156 domain-containing protein</fullName>
    </recommendedName>
</protein>
<feature type="chain" id="PRO_5045827454" description="DUF4156 domain-containing protein" evidence="1">
    <location>
        <begin position="19"/>
        <end position="118"/>
    </location>
</feature>
<evidence type="ECO:0000313" key="3">
    <source>
        <dbReference type="Proteomes" id="UP000838672"/>
    </source>
</evidence>
<evidence type="ECO:0000256" key="1">
    <source>
        <dbReference type="SAM" id="SignalP"/>
    </source>
</evidence>
<keyword evidence="3" id="KW-1185">Reference proteome</keyword>
<reference evidence="2" key="1">
    <citation type="submission" date="2021-11" db="EMBL/GenBank/DDBJ databases">
        <authorList>
            <person name="Rodrigo-Torres L."/>
            <person name="Arahal R. D."/>
            <person name="Lucena T."/>
        </authorList>
    </citation>
    <scope>NUCLEOTIDE SEQUENCE</scope>
    <source>
        <strain evidence="2">CECT 7929</strain>
    </source>
</reference>
<feature type="signal peptide" evidence="1">
    <location>
        <begin position="1"/>
        <end position="18"/>
    </location>
</feature>
<comment type="caution">
    <text evidence="2">The sequence shown here is derived from an EMBL/GenBank/DDBJ whole genome shotgun (WGS) entry which is preliminary data.</text>
</comment>
<evidence type="ECO:0008006" key="4">
    <source>
        <dbReference type="Google" id="ProtNLM"/>
    </source>
</evidence>
<organism evidence="2 3">
    <name type="scientific">Vibrio stylophorae</name>
    <dbReference type="NCBI Taxonomy" id="659351"/>
    <lineage>
        <taxon>Bacteria</taxon>
        <taxon>Pseudomonadati</taxon>
        <taxon>Pseudomonadota</taxon>
        <taxon>Gammaproteobacteria</taxon>
        <taxon>Vibrionales</taxon>
        <taxon>Vibrionaceae</taxon>
        <taxon>Vibrio</taxon>
    </lineage>
</organism>
<accession>A0ABN8DXA7</accession>
<keyword evidence="1" id="KW-0732">Signal</keyword>
<dbReference type="RefSeq" id="WP_237467728.1">
    <property type="nucleotide sequence ID" value="NZ_CAKLDI010000001.1"/>
</dbReference>